<keyword evidence="1" id="KW-1133">Transmembrane helix</keyword>
<keyword evidence="1" id="KW-0812">Transmembrane</keyword>
<accession>A0AB39J9M4</accession>
<dbReference type="EMBL" id="PP542043">
    <property type="protein sequence ID" value="XDO01853.1"/>
    <property type="molecule type" value="Genomic_DNA"/>
</dbReference>
<proteinExistence type="predicted"/>
<evidence type="ECO:0000313" key="2">
    <source>
        <dbReference type="EMBL" id="XDO01853.1"/>
    </source>
</evidence>
<reference evidence="2" key="1">
    <citation type="submission" date="2024-03" db="EMBL/GenBank/DDBJ databases">
        <title>Eukaryotic viruses encode the ribosomal protein eL40.</title>
        <authorList>
            <person name="Thomy J."/>
            <person name="Schvarcz C.R."/>
            <person name="McBeain K.A."/>
            <person name="Edwards K.F."/>
            <person name="Steward G.F."/>
        </authorList>
    </citation>
    <scope>NUCLEOTIDE SEQUENCE</scope>
    <source>
        <strain evidence="2">FloV-SA2</strain>
    </source>
</reference>
<gene>
    <name evidence="2" type="ORF">FloV-SA2_00027</name>
</gene>
<feature type="transmembrane region" description="Helical" evidence="1">
    <location>
        <begin position="121"/>
        <end position="139"/>
    </location>
</feature>
<name>A0AB39J9M4_9VIRU</name>
<protein>
    <submittedName>
        <fullName evidence="2">Uncharacterized protein</fullName>
    </submittedName>
</protein>
<sequence length="142" mass="16916">MKLRGIYTALIIFASIKNGFSFQKKLYNTLHNKICKKVRVEYKLFIKKNKEDVITAKEKITKNVVNIVTDDISNDILYYLKFYHLTNDNENSYFYIIFYELINLSVFSNRKERLKNIPISVANILLYLLIKNIILHNILHHK</sequence>
<keyword evidence="1" id="KW-0472">Membrane</keyword>
<evidence type="ECO:0000256" key="1">
    <source>
        <dbReference type="SAM" id="Phobius"/>
    </source>
</evidence>
<organism evidence="2">
    <name type="scientific">Florenciella sp. virus SA2</name>
    <dbReference type="NCBI Taxonomy" id="3240092"/>
    <lineage>
        <taxon>Viruses</taxon>
    </lineage>
</organism>